<dbReference type="Pfam" id="PF00690">
    <property type="entry name" value="Cation_ATPase_N"/>
    <property type="match status" value="1"/>
</dbReference>
<dbReference type="SUPFAM" id="SSF81653">
    <property type="entry name" value="Calcium ATPase, transduction domain A"/>
    <property type="match status" value="1"/>
</dbReference>
<dbReference type="Proteomes" id="UP000033998">
    <property type="component" value="Unassembled WGS sequence"/>
</dbReference>
<dbReference type="InterPro" id="IPR006068">
    <property type="entry name" value="ATPase_P-typ_cation-transptr_C"/>
</dbReference>
<feature type="transmembrane region" description="Helical" evidence="9">
    <location>
        <begin position="836"/>
        <end position="859"/>
    </location>
</feature>
<keyword evidence="4" id="KW-0547">Nucleotide-binding</keyword>
<evidence type="ECO:0000313" key="11">
    <source>
        <dbReference type="EMBL" id="KKR01260.1"/>
    </source>
</evidence>
<dbReference type="Gene3D" id="3.40.50.1000">
    <property type="entry name" value="HAD superfamily/HAD-like"/>
    <property type="match status" value="2"/>
</dbReference>
<dbReference type="Pfam" id="PF00689">
    <property type="entry name" value="Cation_ATPase_C"/>
    <property type="match status" value="1"/>
</dbReference>
<name>A0A837HQB5_9BACT</name>
<evidence type="ECO:0000256" key="3">
    <source>
        <dbReference type="ARBA" id="ARBA00022692"/>
    </source>
</evidence>
<dbReference type="SUPFAM" id="SSF81665">
    <property type="entry name" value="Calcium ATPase, transmembrane domain M"/>
    <property type="match status" value="1"/>
</dbReference>
<gene>
    <name evidence="11" type="ORF">UT27_C0009G0034</name>
</gene>
<feature type="transmembrane region" description="Helical" evidence="9">
    <location>
        <begin position="57"/>
        <end position="80"/>
    </location>
</feature>
<keyword evidence="8 9" id="KW-0472">Membrane</keyword>
<dbReference type="PRINTS" id="PR00119">
    <property type="entry name" value="CATATPASE"/>
</dbReference>
<dbReference type="Gene3D" id="2.70.150.10">
    <property type="entry name" value="Calcium-transporting ATPase, cytoplasmic transduction domain A"/>
    <property type="match status" value="1"/>
</dbReference>
<feature type="transmembrane region" description="Helical" evidence="9">
    <location>
        <begin position="769"/>
        <end position="786"/>
    </location>
</feature>
<accession>A0A837HQB5</accession>
<dbReference type="SMART" id="SM00831">
    <property type="entry name" value="Cation_ATPase_N"/>
    <property type="match status" value="1"/>
</dbReference>
<dbReference type="Pfam" id="PF00122">
    <property type="entry name" value="E1-E2_ATPase"/>
    <property type="match status" value="1"/>
</dbReference>
<dbReference type="GO" id="GO:0006883">
    <property type="term" value="P:intracellular sodium ion homeostasis"/>
    <property type="evidence" value="ECO:0007669"/>
    <property type="project" value="TreeGrafter"/>
</dbReference>
<dbReference type="InterPro" id="IPR023214">
    <property type="entry name" value="HAD_sf"/>
</dbReference>
<dbReference type="SUPFAM" id="SSF56784">
    <property type="entry name" value="HAD-like"/>
    <property type="match status" value="1"/>
</dbReference>
<feature type="transmembrane region" description="Helical" evidence="9">
    <location>
        <begin position="86"/>
        <end position="105"/>
    </location>
</feature>
<keyword evidence="5" id="KW-0067">ATP-binding</keyword>
<proteinExistence type="inferred from homology"/>
<dbReference type="Gene3D" id="3.40.1110.10">
    <property type="entry name" value="Calcium-transporting ATPase, cytoplasmic domain N"/>
    <property type="match status" value="2"/>
</dbReference>
<dbReference type="Pfam" id="PF00702">
    <property type="entry name" value="Hydrolase"/>
    <property type="match status" value="1"/>
</dbReference>
<feature type="transmembrane region" description="Helical" evidence="9">
    <location>
        <begin position="695"/>
        <end position="714"/>
    </location>
</feature>
<dbReference type="PANTHER" id="PTHR43294">
    <property type="entry name" value="SODIUM/POTASSIUM-TRANSPORTING ATPASE SUBUNIT ALPHA"/>
    <property type="match status" value="1"/>
</dbReference>
<feature type="transmembrane region" description="Helical" evidence="9">
    <location>
        <begin position="246"/>
        <end position="264"/>
    </location>
</feature>
<dbReference type="SUPFAM" id="SSF81660">
    <property type="entry name" value="Metal cation-transporting ATPase, ATP-binding domain N"/>
    <property type="match status" value="1"/>
</dbReference>
<evidence type="ECO:0000256" key="9">
    <source>
        <dbReference type="SAM" id="Phobius"/>
    </source>
</evidence>
<feature type="transmembrane region" description="Helical" evidence="9">
    <location>
        <begin position="665"/>
        <end position="689"/>
    </location>
</feature>
<dbReference type="GO" id="GO:1902600">
    <property type="term" value="P:proton transmembrane transport"/>
    <property type="evidence" value="ECO:0007669"/>
    <property type="project" value="TreeGrafter"/>
</dbReference>
<dbReference type="GO" id="GO:0005524">
    <property type="term" value="F:ATP binding"/>
    <property type="evidence" value="ECO:0007669"/>
    <property type="project" value="UniProtKB-KW"/>
</dbReference>
<dbReference type="InterPro" id="IPR050510">
    <property type="entry name" value="Cation_transp_ATPase_P-type"/>
</dbReference>
<evidence type="ECO:0000313" key="12">
    <source>
        <dbReference type="Proteomes" id="UP000033998"/>
    </source>
</evidence>
<dbReference type="InterPro" id="IPR023299">
    <property type="entry name" value="ATPase_P-typ_cyto_dom_N"/>
</dbReference>
<evidence type="ECO:0000256" key="6">
    <source>
        <dbReference type="ARBA" id="ARBA00022967"/>
    </source>
</evidence>
<dbReference type="InterPro" id="IPR004014">
    <property type="entry name" value="ATPase_P-typ_cation-transptr_N"/>
</dbReference>
<dbReference type="SFLD" id="SFLDS00003">
    <property type="entry name" value="Haloacid_Dehalogenase"/>
    <property type="match status" value="1"/>
</dbReference>
<dbReference type="InterPro" id="IPR036412">
    <property type="entry name" value="HAD-like_sf"/>
</dbReference>
<dbReference type="GO" id="GO:1990573">
    <property type="term" value="P:potassium ion import across plasma membrane"/>
    <property type="evidence" value="ECO:0007669"/>
    <property type="project" value="TreeGrafter"/>
</dbReference>
<reference evidence="11 12" key="1">
    <citation type="journal article" date="2015" name="Nature">
        <title>rRNA introns, odd ribosomes, and small enigmatic genomes across a large radiation of phyla.</title>
        <authorList>
            <person name="Brown C.T."/>
            <person name="Hug L.A."/>
            <person name="Thomas B.C."/>
            <person name="Sharon I."/>
            <person name="Castelle C.J."/>
            <person name="Singh A."/>
            <person name="Wilkins M.J."/>
            <person name="Williams K.H."/>
            <person name="Banfield J.F."/>
        </authorList>
    </citation>
    <scope>NUCLEOTIDE SEQUENCE [LARGE SCALE GENOMIC DNA]</scope>
</reference>
<evidence type="ECO:0000256" key="8">
    <source>
        <dbReference type="ARBA" id="ARBA00023136"/>
    </source>
</evidence>
<feature type="transmembrane region" description="Helical" evidence="9">
    <location>
        <begin position="276"/>
        <end position="301"/>
    </location>
</feature>
<dbReference type="GO" id="GO:0036376">
    <property type="term" value="P:sodium ion export across plasma membrane"/>
    <property type="evidence" value="ECO:0007669"/>
    <property type="project" value="TreeGrafter"/>
</dbReference>
<evidence type="ECO:0000256" key="2">
    <source>
        <dbReference type="ARBA" id="ARBA00005675"/>
    </source>
</evidence>
<keyword evidence="6" id="KW-1278">Translocase</keyword>
<dbReference type="InterPro" id="IPR018303">
    <property type="entry name" value="ATPase_P-typ_P_site"/>
</dbReference>
<evidence type="ECO:0000256" key="1">
    <source>
        <dbReference type="ARBA" id="ARBA00004141"/>
    </source>
</evidence>
<evidence type="ECO:0000259" key="10">
    <source>
        <dbReference type="SMART" id="SM00831"/>
    </source>
</evidence>
<dbReference type="SFLD" id="SFLDG00002">
    <property type="entry name" value="C1.7:_P-type_atpase_like"/>
    <property type="match status" value="1"/>
</dbReference>
<dbReference type="GO" id="GO:0016887">
    <property type="term" value="F:ATP hydrolysis activity"/>
    <property type="evidence" value="ECO:0007669"/>
    <property type="project" value="InterPro"/>
</dbReference>
<dbReference type="InterPro" id="IPR008250">
    <property type="entry name" value="ATPase_P-typ_transduc_dom_A_sf"/>
</dbReference>
<evidence type="ECO:0000256" key="4">
    <source>
        <dbReference type="ARBA" id="ARBA00022741"/>
    </source>
</evidence>
<dbReference type="PANTHER" id="PTHR43294:SF20">
    <property type="entry name" value="P-TYPE ATPASE"/>
    <property type="match status" value="1"/>
</dbReference>
<dbReference type="NCBIfam" id="TIGR01494">
    <property type="entry name" value="ATPase_P-type"/>
    <property type="match status" value="2"/>
</dbReference>
<dbReference type="InterPro" id="IPR023298">
    <property type="entry name" value="ATPase_P-typ_TM_dom_sf"/>
</dbReference>
<dbReference type="SFLD" id="SFLDF00027">
    <property type="entry name" value="p-type_atpase"/>
    <property type="match status" value="1"/>
</dbReference>
<dbReference type="PRINTS" id="PR00120">
    <property type="entry name" value="HATPASE"/>
</dbReference>
<keyword evidence="3 9" id="KW-0812">Transmembrane</keyword>
<dbReference type="InterPro" id="IPR059000">
    <property type="entry name" value="ATPase_P-type_domA"/>
</dbReference>
<dbReference type="AlphaFoldDB" id="A0A837HQB5"/>
<comment type="similarity">
    <text evidence="2">Belongs to the cation transport ATPase (P-type) (TC 3.A.3) family. Type IIA subfamily.</text>
</comment>
<comment type="subcellular location">
    <subcellularLocation>
        <location evidence="1">Membrane</location>
        <topology evidence="1">Multi-pass membrane protein</topology>
    </subcellularLocation>
</comment>
<sequence>MDKIKFIKNAWALETTNIFTLLKTSKDGLSEQEAVRRLDTYGKNIFHKQEELNAFTIFLRQLGSPLIFILIAAAIITSVLREWTELLVITFAILVNASLGFYREYHAENTLQKLSTFIKDRSRVIRNNHEQEIDSETLVPGDMIKLTYGNRISADARILTANNFSVDESILTGESIPVQKSTSIKPISASVPEQTNMVHAGTLSVDGFATAVVVATGDKTEIGKIAGLVSSIHRAKTPIQKGISKLAWVIFVIVIIIVVGIFLLGVSRGELISEMLVLSVAVAVGAVPEALPIALTVILAIGAEYIAKKRGIVRTLIATETLGSTSLIMTDKTGTLTEANMRLVGIYTTDELKDNNTTPKPYGEGDRKLLEIALANVDVLIENPDENMSNWIFKGKPFEINIVKTARDKGLDVSRFGLSSNSQILIPFNSTHKFSVSISGTFYTIMGAPDILLSRAKMDAQTYAKIESWINKASDEGKRLIALGKKFSSIANTSEVENIEFVGILAFHDPVRQEIPEAIKKIESLGTHIVMVTGDLKGTALAVAREIGWNISEEQILTGHDLQTISDESLLAVIPSIKIFARVTPEDKLRIGLLYQKLGEVVAMTGDGVNDAPSLKAMDIGVALGSGSDVAKSAADIVLLDDNFQTISMAIEEGRRILANIRKTFIYLMSNSLDEVFVIGGSLLVGIALPLSALQIIWVNLFTGSLPALAFAYDEDFDHDISNKYSLKSIFTTEVNVLTFGIGVFSSLLLFFMYYALIHFGVALPLARSVFFVCFASYILVIAFSFRSLHKPLFSYPVFSNKKLNQAILIAIGVLVATMTIPVLRDLIGLVPIPLVWLWFIALWLVLNVLLVELAKFLFRLKKN</sequence>
<dbReference type="Gene3D" id="1.20.1110.10">
    <property type="entry name" value="Calcium-transporting ATPase, transmembrane domain"/>
    <property type="match status" value="2"/>
</dbReference>
<feature type="transmembrane region" description="Helical" evidence="9">
    <location>
        <begin position="807"/>
        <end position="824"/>
    </location>
</feature>
<evidence type="ECO:0000256" key="5">
    <source>
        <dbReference type="ARBA" id="ARBA00022840"/>
    </source>
</evidence>
<feature type="transmembrane region" description="Helical" evidence="9">
    <location>
        <begin position="735"/>
        <end position="757"/>
    </location>
</feature>
<dbReference type="GO" id="GO:0005886">
    <property type="term" value="C:plasma membrane"/>
    <property type="evidence" value="ECO:0007669"/>
    <property type="project" value="TreeGrafter"/>
</dbReference>
<dbReference type="GO" id="GO:0030007">
    <property type="term" value="P:intracellular potassium ion homeostasis"/>
    <property type="evidence" value="ECO:0007669"/>
    <property type="project" value="TreeGrafter"/>
</dbReference>
<comment type="caution">
    <text evidence="11">The sequence shown here is derived from an EMBL/GenBank/DDBJ whole genome shotgun (WGS) entry which is preliminary data.</text>
</comment>
<organism evidence="11 12">
    <name type="scientific">Candidatus Nomurabacteria bacterium GW2011_GWD2_39_12</name>
    <dbReference type="NCBI Taxonomy" id="1618759"/>
    <lineage>
        <taxon>Bacteria</taxon>
        <taxon>Candidatus Nomuraibacteriota</taxon>
    </lineage>
</organism>
<dbReference type="InterPro" id="IPR044492">
    <property type="entry name" value="P_typ_ATPase_HD_dom"/>
</dbReference>
<evidence type="ECO:0000256" key="7">
    <source>
        <dbReference type="ARBA" id="ARBA00022989"/>
    </source>
</evidence>
<dbReference type="EMBL" id="LBWE01000009">
    <property type="protein sequence ID" value="KKR01260.1"/>
    <property type="molecule type" value="Genomic_DNA"/>
</dbReference>
<dbReference type="GO" id="GO:0005391">
    <property type="term" value="F:P-type sodium:potassium-exchanging transporter activity"/>
    <property type="evidence" value="ECO:0007669"/>
    <property type="project" value="TreeGrafter"/>
</dbReference>
<dbReference type="InterPro" id="IPR001757">
    <property type="entry name" value="P_typ_ATPase"/>
</dbReference>
<protein>
    <submittedName>
        <fullName evidence="11">Calcium-translocating P-type ATPase, PMCA-type</fullName>
    </submittedName>
</protein>
<dbReference type="PROSITE" id="PS00154">
    <property type="entry name" value="ATPASE_E1_E2"/>
    <property type="match status" value="1"/>
</dbReference>
<keyword evidence="7 9" id="KW-1133">Transmembrane helix</keyword>
<feature type="domain" description="Cation-transporting P-type ATPase N-terminal" evidence="10">
    <location>
        <begin position="9"/>
        <end position="82"/>
    </location>
</feature>